<dbReference type="InterPro" id="IPR018713">
    <property type="entry name" value="MPAB/Lcp_cat_dom"/>
</dbReference>
<dbReference type="AlphaFoldDB" id="A0A6J4MHC2"/>
<organism evidence="2">
    <name type="scientific">uncultured Nocardioidaceae bacterium</name>
    <dbReference type="NCBI Taxonomy" id="253824"/>
    <lineage>
        <taxon>Bacteria</taxon>
        <taxon>Bacillati</taxon>
        <taxon>Actinomycetota</taxon>
        <taxon>Actinomycetes</taxon>
        <taxon>Propionibacteriales</taxon>
        <taxon>Nocardioidaceae</taxon>
        <taxon>environmental samples</taxon>
    </lineage>
</organism>
<dbReference type="PANTHER" id="PTHR36151:SF3">
    <property type="entry name" value="ER-BOUND OXYGENASE MPAB_MPAB'_RUBBER OXYGENASE CATALYTIC DOMAIN-CONTAINING PROTEIN"/>
    <property type="match status" value="1"/>
</dbReference>
<reference evidence="2" key="1">
    <citation type="submission" date="2020-02" db="EMBL/GenBank/DDBJ databases">
        <authorList>
            <person name="Meier V. D."/>
        </authorList>
    </citation>
    <scope>NUCLEOTIDE SEQUENCE</scope>
    <source>
        <strain evidence="2">AVDCRST_MAG36</strain>
    </source>
</reference>
<feature type="domain" description="ER-bound oxygenase mpaB/mpaB'/Rubber oxygenase catalytic" evidence="1">
    <location>
        <begin position="48"/>
        <end position="271"/>
    </location>
</feature>
<evidence type="ECO:0000313" key="2">
    <source>
        <dbReference type="EMBL" id="CAA9359655.1"/>
    </source>
</evidence>
<dbReference type="Pfam" id="PF09995">
    <property type="entry name" value="MPAB_Lcp_cat"/>
    <property type="match status" value="1"/>
</dbReference>
<accession>A0A6J4MHC2</accession>
<dbReference type="PANTHER" id="PTHR36151">
    <property type="entry name" value="BLR2777 PROTEIN"/>
    <property type="match status" value="1"/>
</dbReference>
<protein>
    <recommendedName>
        <fullName evidence="1">ER-bound oxygenase mpaB/mpaB'/Rubber oxygenase catalytic domain-containing protein</fullName>
    </recommendedName>
</protein>
<gene>
    <name evidence="2" type="ORF">AVDCRST_MAG36-2533</name>
</gene>
<evidence type="ECO:0000259" key="1">
    <source>
        <dbReference type="Pfam" id="PF09995"/>
    </source>
</evidence>
<dbReference type="EMBL" id="CADCUH010000166">
    <property type="protein sequence ID" value="CAA9359655.1"/>
    <property type="molecule type" value="Genomic_DNA"/>
</dbReference>
<dbReference type="GO" id="GO:0016491">
    <property type="term" value="F:oxidoreductase activity"/>
    <property type="evidence" value="ECO:0007669"/>
    <property type="project" value="InterPro"/>
</dbReference>
<proteinExistence type="predicted"/>
<name>A0A6J4MHC2_9ACTN</name>
<sequence length="302" mass="32562">MNPAQILRDRLGAEVFRKVAGEDGEQQRRRVHGTPGPRWFEPDSPIGRVHGDASMFVGGIRAVMLQSLHPAAMQGVADHSGYRGDMWGRLAKVSLYIAFTTFGTEQHAMQTIRAVQRAHESVTGTMPDGTPYAASDPHLLGWVHAAEAESFLVAHDTYGHRPLVGPERDEYVAQTAHVARLLGVVDPPTTEAGLRATLAAYQPELRGTPAAREAIRFLVLHPDLPLAARPGYLAIVAGAMGLLPPHAKRELRLPSLHVADRTVGRALGALATSTLRWAMSPGHAEAYALHEATQAAGRQAHA</sequence>